<evidence type="ECO:0000313" key="2">
    <source>
        <dbReference type="Proteomes" id="UP000244335"/>
    </source>
</evidence>
<comment type="caution">
    <text evidence="1">The sequence shown here is derived from an EMBL/GenBank/DDBJ whole genome shotgun (WGS) entry which is preliminary data.</text>
</comment>
<evidence type="ECO:0008006" key="3">
    <source>
        <dbReference type="Google" id="ProtNLM"/>
    </source>
</evidence>
<dbReference type="RefSeq" id="WP_116493116.1">
    <property type="nucleotide sequence ID" value="NZ_QDFR01000003.1"/>
</dbReference>
<dbReference type="AlphaFoldDB" id="A0AA92C3N6"/>
<gene>
    <name evidence="1" type="ORF">DC430_12125</name>
</gene>
<dbReference type="Proteomes" id="UP000244335">
    <property type="component" value="Unassembled WGS sequence"/>
</dbReference>
<name>A0AA92C3N6_RHIRH</name>
<dbReference type="EMBL" id="QDFR01000003">
    <property type="protein sequence ID" value="PVE53996.1"/>
    <property type="molecule type" value="Genomic_DNA"/>
</dbReference>
<reference evidence="1 2" key="1">
    <citation type="submission" date="2018-04" db="EMBL/GenBank/DDBJ databases">
        <authorList>
            <person name="Hagen T."/>
        </authorList>
    </citation>
    <scope>NUCLEOTIDE SEQUENCE [LARGE SCALE GENOMIC DNA]</scope>
    <source>
        <strain evidence="1 2">TPD7009</strain>
    </source>
</reference>
<proteinExistence type="predicted"/>
<protein>
    <recommendedName>
        <fullName evidence="3">Immunity protein 63 domain-containing protein</fullName>
    </recommendedName>
</protein>
<sequence>MDAIDTLHDYILALWAGAADTPFPPIPRSARGDGTVYVEWRRGSYWLICEERGEEYWRREATDMDDAAFQLMSIVAGEVVRDRELAVREKADRRSTGSDDYSRWNWMYQEIELMSAIKESYGARTRANYAQVLTRSPLSKDEIDAARYPIPSTLI</sequence>
<organism evidence="1 2">
    <name type="scientific">Rhizobium rhizogenes</name>
    <name type="common">Agrobacterium rhizogenes</name>
    <dbReference type="NCBI Taxonomy" id="359"/>
    <lineage>
        <taxon>Bacteria</taxon>
        <taxon>Pseudomonadati</taxon>
        <taxon>Pseudomonadota</taxon>
        <taxon>Alphaproteobacteria</taxon>
        <taxon>Hyphomicrobiales</taxon>
        <taxon>Rhizobiaceae</taxon>
        <taxon>Rhizobium/Agrobacterium group</taxon>
        <taxon>Rhizobium</taxon>
    </lineage>
</organism>
<evidence type="ECO:0000313" key="1">
    <source>
        <dbReference type="EMBL" id="PVE53996.1"/>
    </source>
</evidence>
<accession>A0AA92C3N6</accession>